<evidence type="ECO:0000313" key="5">
    <source>
        <dbReference type="Proteomes" id="UP000023152"/>
    </source>
</evidence>
<name>X6MMH2_RETFI</name>
<dbReference type="InterPro" id="IPR045111">
    <property type="entry name" value="Vps41/Vps8"/>
</dbReference>
<dbReference type="GO" id="GO:0006623">
    <property type="term" value="P:protein targeting to vacuole"/>
    <property type="evidence" value="ECO:0007669"/>
    <property type="project" value="InterPro"/>
</dbReference>
<gene>
    <name evidence="4" type="ORF">RFI_23089</name>
</gene>
<feature type="non-terminal residue" evidence="4">
    <location>
        <position position="1"/>
    </location>
</feature>
<feature type="compositionally biased region" description="Acidic residues" evidence="2">
    <location>
        <begin position="262"/>
        <end position="273"/>
    </location>
</feature>
<evidence type="ECO:0000256" key="2">
    <source>
        <dbReference type="SAM" id="MobiDB-lite"/>
    </source>
</evidence>
<evidence type="ECO:0000256" key="1">
    <source>
        <dbReference type="PROSITE-ProRule" id="PRU00175"/>
    </source>
</evidence>
<dbReference type="GO" id="GO:0008270">
    <property type="term" value="F:zinc ion binding"/>
    <property type="evidence" value="ECO:0007669"/>
    <property type="project" value="UniProtKB-KW"/>
</dbReference>
<keyword evidence="1" id="KW-0863">Zinc-finger</keyword>
<evidence type="ECO:0000259" key="3">
    <source>
        <dbReference type="PROSITE" id="PS50089"/>
    </source>
</evidence>
<dbReference type="SMART" id="SM00184">
    <property type="entry name" value="RING"/>
    <property type="match status" value="1"/>
</dbReference>
<sequence length="317" mass="36727">RRYGTICSTSACPFNKTIAKKVTNKTYQEKYSRKVRENMKTIGSEFVGRILEAMMGMKINLSKMFLKVVEKGNSKEFLHYRDTVDVMLSTYQYETNMLKTAVLLFGHGAFQEYEKFINTSRHAFRTPDNYCKICEGKLIDIPLSMTVGLTEQQINLKKSQLIQAFACGHAIHSPCLDWDSEELCPICGDLTMEQHKQVTRAISRAQEFRRNAGQNQVESKAVSSANLTVGDYVRKLGIVQQTERRRKLEQEKTRYKERRDGQEDEKTDPDQEEATLQLNLKPANLRLFQNHPLNFQFYLSLKTKTLTREFVSQHQIL</sequence>
<dbReference type="AlphaFoldDB" id="X6MMH2"/>
<organism evidence="4 5">
    <name type="scientific">Reticulomyxa filosa</name>
    <dbReference type="NCBI Taxonomy" id="46433"/>
    <lineage>
        <taxon>Eukaryota</taxon>
        <taxon>Sar</taxon>
        <taxon>Rhizaria</taxon>
        <taxon>Retaria</taxon>
        <taxon>Foraminifera</taxon>
        <taxon>Monothalamids</taxon>
        <taxon>Reticulomyxidae</taxon>
        <taxon>Reticulomyxa</taxon>
    </lineage>
</organism>
<proteinExistence type="predicted"/>
<keyword evidence="1" id="KW-0862">Zinc</keyword>
<keyword evidence="1" id="KW-0479">Metal-binding</keyword>
<feature type="domain" description="RING-type" evidence="3">
    <location>
        <begin position="131"/>
        <end position="187"/>
    </location>
</feature>
<feature type="compositionally biased region" description="Basic and acidic residues" evidence="2">
    <location>
        <begin position="247"/>
        <end position="261"/>
    </location>
</feature>
<dbReference type="InterPro" id="IPR001841">
    <property type="entry name" value="Znf_RING"/>
</dbReference>
<feature type="region of interest" description="Disordered" evidence="2">
    <location>
        <begin position="247"/>
        <end position="273"/>
    </location>
</feature>
<reference evidence="4 5" key="1">
    <citation type="journal article" date="2013" name="Curr. Biol.">
        <title>The Genome of the Foraminiferan Reticulomyxa filosa.</title>
        <authorList>
            <person name="Glockner G."/>
            <person name="Hulsmann N."/>
            <person name="Schleicher M."/>
            <person name="Noegel A.A."/>
            <person name="Eichinger L."/>
            <person name="Gallinger C."/>
            <person name="Pawlowski J."/>
            <person name="Sierra R."/>
            <person name="Euteneuer U."/>
            <person name="Pillet L."/>
            <person name="Moustafa A."/>
            <person name="Platzer M."/>
            <person name="Groth M."/>
            <person name="Szafranski K."/>
            <person name="Schliwa M."/>
        </authorList>
    </citation>
    <scope>NUCLEOTIDE SEQUENCE [LARGE SCALE GENOMIC DNA]</scope>
</reference>
<dbReference type="PANTHER" id="PTHR12616">
    <property type="entry name" value="VACUOLAR PROTEIN SORTING VPS41"/>
    <property type="match status" value="1"/>
</dbReference>
<dbReference type="Proteomes" id="UP000023152">
    <property type="component" value="Unassembled WGS sequence"/>
</dbReference>
<dbReference type="PROSITE" id="PS50089">
    <property type="entry name" value="ZF_RING_2"/>
    <property type="match status" value="1"/>
</dbReference>
<dbReference type="GO" id="GO:0005770">
    <property type="term" value="C:late endosome"/>
    <property type="evidence" value="ECO:0007669"/>
    <property type="project" value="TreeGrafter"/>
</dbReference>
<dbReference type="GO" id="GO:0030897">
    <property type="term" value="C:HOPS complex"/>
    <property type="evidence" value="ECO:0007669"/>
    <property type="project" value="TreeGrafter"/>
</dbReference>
<accession>X6MMH2</accession>
<dbReference type="PANTHER" id="PTHR12616:SF8">
    <property type="entry name" value="VACUOLAR PROTEIN SORTING-ASSOCIATED PROTEIN 8 HOMOLOG"/>
    <property type="match status" value="1"/>
</dbReference>
<dbReference type="GO" id="GO:0034058">
    <property type="term" value="P:endosomal vesicle fusion"/>
    <property type="evidence" value="ECO:0007669"/>
    <property type="project" value="TreeGrafter"/>
</dbReference>
<comment type="caution">
    <text evidence="4">The sequence shown here is derived from an EMBL/GenBank/DDBJ whole genome shotgun (WGS) entry which is preliminary data.</text>
</comment>
<dbReference type="EMBL" id="ASPP01020122">
    <property type="protein sequence ID" value="ETO14280.1"/>
    <property type="molecule type" value="Genomic_DNA"/>
</dbReference>
<evidence type="ECO:0000313" key="4">
    <source>
        <dbReference type="EMBL" id="ETO14280.1"/>
    </source>
</evidence>
<protein>
    <recommendedName>
        <fullName evidence="3">RING-type domain-containing protein</fullName>
    </recommendedName>
</protein>
<keyword evidence="5" id="KW-1185">Reference proteome</keyword>
<dbReference type="SUPFAM" id="SSF57850">
    <property type="entry name" value="RING/U-box"/>
    <property type="match status" value="1"/>
</dbReference>